<dbReference type="EMBL" id="GL871228">
    <property type="protein sequence ID" value="EGC31820.1"/>
    <property type="molecule type" value="Genomic_DNA"/>
</dbReference>
<keyword evidence="1" id="KW-1133">Transmembrane helix</keyword>
<protein>
    <submittedName>
        <fullName evidence="2">Uncharacterized protein</fullName>
    </submittedName>
</protein>
<keyword evidence="1" id="KW-0472">Membrane</keyword>
<feature type="transmembrane region" description="Helical" evidence="1">
    <location>
        <begin position="339"/>
        <end position="362"/>
    </location>
</feature>
<organism evidence="2 3">
    <name type="scientific">Dictyostelium purpureum</name>
    <name type="common">Slime mold</name>
    <dbReference type="NCBI Taxonomy" id="5786"/>
    <lineage>
        <taxon>Eukaryota</taxon>
        <taxon>Amoebozoa</taxon>
        <taxon>Evosea</taxon>
        <taxon>Eumycetozoa</taxon>
        <taxon>Dictyostelia</taxon>
        <taxon>Dictyosteliales</taxon>
        <taxon>Dictyosteliaceae</taxon>
        <taxon>Dictyostelium</taxon>
    </lineage>
</organism>
<reference evidence="3" key="1">
    <citation type="journal article" date="2011" name="Genome Biol.">
        <title>Comparative genomics of the social amoebae Dictyostelium discoideum and Dictyostelium purpureum.</title>
        <authorList>
            <consortium name="US DOE Joint Genome Institute (JGI-PGF)"/>
            <person name="Sucgang R."/>
            <person name="Kuo A."/>
            <person name="Tian X."/>
            <person name="Salerno W."/>
            <person name="Parikh A."/>
            <person name="Feasley C.L."/>
            <person name="Dalin E."/>
            <person name="Tu H."/>
            <person name="Huang E."/>
            <person name="Barry K."/>
            <person name="Lindquist E."/>
            <person name="Shapiro H."/>
            <person name="Bruce D."/>
            <person name="Schmutz J."/>
            <person name="Salamov A."/>
            <person name="Fey P."/>
            <person name="Gaudet P."/>
            <person name="Anjard C."/>
            <person name="Babu M.M."/>
            <person name="Basu S."/>
            <person name="Bushmanova Y."/>
            <person name="van der Wel H."/>
            <person name="Katoh-Kurasawa M."/>
            <person name="Dinh C."/>
            <person name="Coutinho P.M."/>
            <person name="Saito T."/>
            <person name="Elias M."/>
            <person name="Schaap P."/>
            <person name="Kay R.R."/>
            <person name="Henrissat B."/>
            <person name="Eichinger L."/>
            <person name="Rivero F."/>
            <person name="Putnam N.H."/>
            <person name="West C.M."/>
            <person name="Loomis W.F."/>
            <person name="Chisholm R.L."/>
            <person name="Shaulsky G."/>
            <person name="Strassmann J.E."/>
            <person name="Queller D.C."/>
            <person name="Kuspa A."/>
            <person name="Grigoriev I.V."/>
        </authorList>
    </citation>
    <scope>NUCLEOTIDE SEQUENCE [LARGE SCALE GENOMIC DNA]</scope>
    <source>
        <strain evidence="3">QSDP1</strain>
    </source>
</reference>
<keyword evidence="3" id="KW-1185">Reference proteome</keyword>
<dbReference type="OrthoDB" id="10592168at2759"/>
<dbReference type="RefSeq" id="XP_003291654.1">
    <property type="nucleotide sequence ID" value="XM_003291606.1"/>
</dbReference>
<evidence type="ECO:0000313" key="2">
    <source>
        <dbReference type="EMBL" id="EGC31820.1"/>
    </source>
</evidence>
<dbReference type="OMA" id="NNSATHI"/>
<dbReference type="Proteomes" id="UP000001064">
    <property type="component" value="Unassembled WGS sequence"/>
</dbReference>
<dbReference type="VEuPathDB" id="AmoebaDB:DICPUDRAFT_82307"/>
<sequence length="380" mass="44599">MFATYPFNYMASNQILNDSKTKVKTHFPIEDISIKSEIVTVKSKDTMIITSVSKTKEKDFKGCTHYFDESNVKVSKCDMWINLVDVSQNNLLYHYSIDYFLDSTTEYSVVAIGYVMDENSQMILNIVKANQFGTENNYYYNNHNQSYSYFSTNISIDIKEIDSFKKIHDKHQHLYHLIAKDIRNNIHLITFNINENKIERIIDIDINLAFSTIGFSIYNDQLLLSGAFVENSNTFYFYKFNLQDIQNNQIKYSNDNLIFKRYNSIKYYIKSENHRYFLFYLNNATLVTYDMETGESEDVQLNFKMKYAPHSEMIQLYAFHQELPKTAGSTNGVSKSNKIFLIVFHPIFIIALLFLIIGIILFKRRRDKKNLVKLEAPSDV</sequence>
<gene>
    <name evidence="2" type="ORF">DICPUDRAFT_82307</name>
</gene>
<dbReference type="eggNOG" id="ENOG502RH9I">
    <property type="taxonomic scope" value="Eukaryota"/>
</dbReference>
<dbReference type="AlphaFoldDB" id="F0ZW54"/>
<dbReference type="GeneID" id="10507827"/>
<accession>F0ZW54</accession>
<keyword evidence="1" id="KW-0812">Transmembrane</keyword>
<proteinExistence type="predicted"/>
<evidence type="ECO:0000313" key="3">
    <source>
        <dbReference type="Proteomes" id="UP000001064"/>
    </source>
</evidence>
<dbReference type="FunCoup" id="F0ZW54">
    <property type="interactions" value="3"/>
</dbReference>
<dbReference type="InParanoid" id="F0ZW54"/>
<evidence type="ECO:0000256" key="1">
    <source>
        <dbReference type="SAM" id="Phobius"/>
    </source>
</evidence>
<dbReference type="KEGG" id="dpp:DICPUDRAFT_82307"/>
<name>F0ZW54_DICPU</name>